<reference evidence="2" key="1">
    <citation type="submission" date="2011-07" db="EMBL/GenBank/DDBJ databases">
        <title>Divergent evolution of antigenic variation in African trypanosomes.</title>
        <authorList>
            <person name="Jackson A.P."/>
            <person name="Berry A."/>
            <person name="Allison H.C."/>
            <person name="Burton P."/>
            <person name="Anderson J."/>
            <person name="Aslett M."/>
            <person name="Brown R."/>
            <person name="Corton N."/>
            <person name="Harris D."/>
            <person name="Hauser H."/>
            <person name="Gamble J."/>
            <person name="Gilderthorp R."/>
            <person name="McQuillan J."/>
            <person name="Quail M.A."/>
            <person name="Sanders M."/>
            <person name="Van Tonder A."/>
            <person name="Ginger M.L."/>
            <person name="Donelson J.E."/>
            <person name="Field M.C."/>
            <person name="Barry J.D."/>
            <person name="Berriman M."/>
            <person name="Hertz-Fowler C."/>
        </authorList>
    </citation>
    <scope>NUCLEOTIDE SEQUENCE [LARGE SCALE GENOMIC DNA]</scope>
    <source>
        <strain evidence="2">IL3000</strain>
    </source>
</reference>
<comment type="caution">
    <text evidence="1">The sequence shown here is derived from an EMBL/GenBank/DDBJ whole genome shotgun (WGS) entry which is preliminary data.</text>
</comment>
<keyword evidence="2" id="KW-1185">Reference proteome</keyword>
<evidence type="ECO:0000313" key="1">
    <source>
        <dbReference type="EMBL" id="CCD12322.1"/>
    </source>
</evidence>
<accession>F9W574</accession>
<organism evidence="1 2">
    <name type="scientific">Trypanosoma congolense (strain IL3000)</name>
    <dbReference type="NCBI Taxonomy" id="1068625"/>
    <lineage>
        <taxon>Eukaryota</taxon>
        <taxon>Discoba</taxon>
        <taxon>Euglenozoa</taxon>
        <taxon>Kinetoplastea</taxon>
        <taxon>Metakinetoplastina</taxon>
        <taxon>Trypanosomatida</taxon>
        <taxon>Trypanosomatidae</taxon>
        <taxon>Trypanosoma</taxon>
        <taxon>Nannomonas</taxon>
    </lineage>
</organism>
<sequence length="142" mass="16348">MVARSSATVESKPMPAKPRGWILSPPTLLQWMVSTSRMLVQRGASYCSTKTFRWLLQCYIPCVHSTPRMVTSTALPWDSRYSGHTTAHEWQQHLPHHTGVVKRPVTNKTIETRQLTNNTKDRWQNASHQIEKLALHIKTTKF</sequence>
<proteinExistence type="predicted"/>
<dbReference type="AlphaFoldDB" id="F9W574"/>
<reference evidence="1 2" key="2">
    <citation type="journal article" date="2012" name="Proc. Natl. Acad. Sci. U.S.A.">
        <title>Antigenic diversity is generated by distinct evolutionary mechanisms in African trypanosome species.</title>
        <authorList>
            <person name="Jackson A.P."/>
            <person name="Berry A."/>
            <person name="Aslett M."/>
            <person name="Allison H.C."/>
            <person name="Burton P."/>
            <person name="Vavrova-Anderson J."/>
            <person name="Brown R."/>
            <person name="Browne H."/>
            <person name="Corton N."/>
            <person name="Hauser H."/>
            <person name="Gamble J."/>
            <person name="Gilderthorp R."/>
            <person name="Marcello L."/>
            <person name="McQuillan J."/>
            <person name="Otto T.D."/>
            <person name="Quail M.A."/>
            <person name="Sanders M.J."/>
            <person name="van Tonder A."/>
            <person name="Ginger M.L."/>
            <person name="Field M.C."/>
            <person name="Barry J.D."/>
            <person name="Hertz-Fowler C."/>
            <person name="Berriman M."/>
        </authorList>
    </citation>
    <scope>NUCLEOTIDE SEQUENCE [LARGE SCALE GENOMIC DNA]</scope>
    <source>
        <strain evidence="1 2">IL3000</strain>
    </source>
</reference>
<dbReference type="Proteomes" id="UP000000702">
    <property type="component" value="Unassembled WGS sequence"/>
</dbReference>
<gene>
    <name evidence="1" type="ORF">TCIL3000_0_32150</name>
</gene>
<dbReference type="EMBL" id="CAEQ01000668">
    <property type="protein sequence ID" value="CCD12322.1"/>
    <property type="molecule type" value="Genomic_DNA"/>
</dbReference>
<name>F9W574_TRYCI</name>
<evidence type="ECO:0000313" key="2">
    <source>
        <dbReference type="Proteomes" id="UP000000702"/>
    </source>
</evidence>
<protein>
    <submittedName>
        <fullName evidence="1">Uncharacterized protein</fullName>
    </submittedName>
</protein>